<keyword evidence="2 3" id="KW-0040">ANK repeat</keyword>
<dbReference type="PROSITE" id="PS50088">
    <property type="entry name" value="ANK_REPEAT"/>
    <property type="match status" value="2"/>
</dbReference>
<protein>
    <submittedName>
        <fullName evidence="4">Uncharacterized protein</fullName>
    </submittedName>
</protein>
<dbReference type="Pfam" id="PF12796">
    <property type="entry name" value="Ank_2"/>
    <property type="match status" value="1"/>
</dbReference>
<evidence type="ECO:0000256" key="2">
    <source>
        <dbReference type="ARBA" id="ARBA00023043"/>
    </source>
</evidence>
<dbReference type="SMART" id="SM00248">
    <property type="entry name" value="ANK"/>
    <property type="match status" value="2"/>
</dbReference>
<dbReference type="OrthoDB" id="4772757at2759"/>
<evidence type="ECO:0000313" key="5">
    <source>
        <dbReference type="Proteomes" id="UP000240883"/>
    </source>
</evidence>
<keyword evidence="1" id="KW-0677">Repeat</keyword>
<evidence type="ECO:0000256" key="1">
    <source>
        <dbReference type="ARBA" id="ARBA00022737"/>
    </source>
</evidence>
<dbReference type="InterPro" id="IPR036770">
    <property type="entry name" value="Ankyrin_rpt-contain_sf"/>
</dbReference>
<sequence length="56" mass="5814">AAANGHVEMAKLLLDKGANVNAEGGEYGNALQEASDRGHKEIVQLLLDKGANVNAK</sequence>
<dbReference type="EMBL" id="KZ678160">
    <property type="protein sequence ID" value="PSN59252.1"/>
    <property type="molecule type" value="Genomic_DNA"/>
</dbReference>
<feature type="repeat" description="ANK" evidence="3">
    <location>
        <begin position="26"/>
        <end position="56"/>
    </location>
</feature>
<dbReference type="PANTHER" id="PTHR24171">
    <property type="entry name" value="ANKYRIN REPEAT DOMAIN-CONTAINING PROTEIN 39-RELATED"/>
    <property type="match status" value="1"/>
</dbReference>
<evidence type="ECO:0000313" key="4">
    <source>
        <dbReference type="EMBL" id="PSN59252.1"/>
    </source>
</evidence>
<feature type="repeat" description="ANK" evidence="3">
    <location>
        <begin position="1"/>
        <end position="25"/>
    </location>
</feature>
<dbReference type="Proteomes" id="UP000240883">
    <property type="component" value="Unassembled WGS sequence"/>
</dbReference>
<accession>A0A2T2N1E6</accession>
<dbReference type="InterPro" id="IPR002110">
    <property type="entry name" value="Ankyrin_rpt"/>
</dbReference>
<dbReference type="SUPFAM" id="SSF48403">
    <property type="entry name" value="Ankyrin repeat"/>
    <property type="match status" value="1"/>
</dbReference>
<feature type="non-terminal residue" evidence="4">
    <location>
        <position position="1"/>
    </location>
</feature>
<dbReference type="Gene3D" id="1.25.40.20">
    <property type="entry name" value="Ankyrin repeat-containing domain"/>
    <property type="match status" value="1"/>
</dbReference>
<dbReference type="AlphaFoldDB" id="A0A2T2N1E6"/>
<proteinExistence type="predicted"/>
<reference evidence="4 5" key="1">
    <citation type="journal article" date="2018" name="Front. Microbiol.">
        <title>Genome-Wide Analysis of Corynespora cassiicola Leaf Fall Disease Putative Effectors.</title>
        <authorList>
            <person name="Lopez D."/>
            <person name="Ribeiro S."/>
            <person name="Label P."/>
            <person name="Fumanal B."/>
            <person name="Venisse J.S."/>
            <person name="Kohler A."/>
            <person name="de Oliveira R.R."/>
            <person name="Labutti K."/>
            <person name="Lipzen A."/>
            <person name="Lail K."/>
            <person name="Bauer D."/>
            <person name="Ohm R.A."/>
            <person name="Barry K.W."/>
            <person name="Spatafora J."/>
            <person name="Grigoriev I.V."/>
            <person name="Martin F.M."/>
            <person name="Pujade-Renaud V."/>
        </authorList>
    </citation>
    <scope>NUCLEOTIDE SEQUENCE [LARGE SCALE GENOMIC DNA]</scope>
    <source>
        <strain evidence="4 5">Philippines</strain>
    </source>
</reference>
<dbReference type="STRING" id="1448308.A0A2T2N1E6"/>
<organism evidence="4 5">
    <name type="scientific">Corynespora cassiicola Philippines</name>
    <dbReference type="NCBI Taxonomy" id="1448308"/>
    <lineage>
        <taxon>Eukaryota</taxon>
        <taxon>Fungi</taxon>
        <taxon>Dikarya</taxon>
        <taxon>Ascomycota</taxon>
        <taxon>Pezizomycotina</taxon>
        <taxon>Dothideomycetes</taxon>
        <taxon>Pleosporomycetidae</taxon>
        <taxon>Pleosporales</taxon>
        <taxon>Corynesporascaceae</taxon>
        <taxon>Corynespora</taxon>
    </lineage>
</organism>
<keyword evidence="5" id="KW-1185">Reference proteome</keyword>
<name>A0A2T2N1E6_CORCC</name>
<gene>
    <name evidence="4" type="ORF">BS50DRAFT_475913</name>
</gene>
<evidence type="ECO:0000256" key="3">
    <source>
        <dbReference type="PROSITE-ProRule" id="PRU00023"/>
    </source>
</evidence>
<dbReference type="PROSITE" id="PS50297">
    <property type="entry name" value="ANK_REP_REGION"/>
    <property type="match status" value="2"/>
</dbReference>
<feature type="non-terminal residue" evidence="4">
    <location>
        <position position="56"/>
    </location>
</feature>